<feature type="domain" description="HTH cro/C1-type" evidence="2">
    <location>
        <begin position="4"/>
        <end position="58"/>
    </location>
</feature>
<evidence type="ECO:0000259" key="2">
    <source>
        <dbReference type="PROSITE" id="PS50943"/>
    </source>
</evidence>
<dbReference type="Pfam" id="PF01381">
    <property type="entry name" value="HTH_3"/>
    <property type="match status" value="1"/>
</dbReference>
<dbReference type="PANTHER" id="PTHR46797:SF1">
    <property type="entry name" value="METHYLPHOSPHONATE SYNTHASE"/>
    <property type="match status" value="1"/>
</dbReference>
<dbReference type="GO" id="GO:0003677">
    <property type="term" value="F:DNA binding"/>
    <property type="evidence" value="ECO:0007669"/>
    <property type="project" value="UniProtKB-KW"/>
</dbReference>
<dbReference type="CDD" id="cd02209">
    <property type="entry name" value="cupin_XRE_C"/>
    <property type="match status" value="1"/>
</dbReference>
<dbReference type="InterPro" id="IPR013096">
    <property type="entry name" value="Cupin_2"/>
</dbReference>
<dbReference type="SMART" id="SM00530">
    <property type="entry name" value="HTH_XRE"/>
    <property type="match status" value="1"/>
</dbReference>
<dbReference type="Proteomes" id="UP000264036">
    <property type="component" value="Unassembled WGS sequence"/>
</dbReference>
<dbReference type="InterPro" id="IPR010982">
    <property type="entry name" value="Lambda_DNA-bd_dom_sf"/>
</dbReference>
<dbReference type="CDD" id="cd00093">
    <property type="entry name" value="HTH_XRE"/>
    <property type="match status" value="1"/>
</dbReference>
<dbReference type="GO" id="GO:0005829">
    <property type="term" value="C:cytosol"/>
    <property type="evidence" value="ECO:0007669"/>
    <property type="project" value="TreeGrafter"/>
</dbReference>
<name>A0A356LMV2_9BURK</name>
<dbReference type="Gene3D" id="1.10.260.40">
    <property type="entry name" value="lambda repressor-like DNA-binding domains"/>
    <property type="match status" value="1"/>
</dbReference>
<protein>
    <submittedName>
        <fullName evidence="3">Transcriptional regulator</fullName>
    </submittedName>
</protein>
<comment type="caution">
    <text evidence="3">The sequence shown here is derived from an EMBL/GenBank/DDBJ whole genome shotgun (WGS) entry which is preliminary data.</text>
</comment>
<dbReference type="AlphaFoldDB" id="A0A356LMV2"/>
<organism evidence="3 4">
    <name type="scientific">Advenella kashmirensis</name>
    <dbReference type="NCBI Taxonomy" id="310575"/>
    <lineage>
        <taxon>Bacteria</taxon>
        <taxon>Pseudomonadati</taxon>
        <taxon>Pseudomonadota</taxon>
        <taxon>Betaproteobacteria</taxon>
        <taxon>Burkholderiales</taxon>
        <taxon>Alcaligenaceae</taxon>
    </lineage>
</organism>
<dbReference type="InterPro" id="IPR050807">
    <property type="entry name" value="TransReg_Diox_bact_type"/>
</dbReference>
<dbReference type="InterPro" id="IPR001387">
    <property type="entry name" value="Cro/C1-type_HTH"/>
</dbReference>
<evidence type="ECO:0000313" key="3">
    <source>
        <dbReference type="EMBL" id="HBP32048.1"/>
    </source>
</evidence>
<dbReference type="PROSITE" id="PS50943">
    <property type="entry name" value="HTH_CROC1"/>
    <property type="match status" value="1"/>
</dbReference>
<gene>
    <name evidence="3" type="ORF">DD666_21890</name>
</gene>
<dbReference type="InterPro" id="IPR011051">
    <property type="entry name" value="RmlC_Cupin_sf"/>
</dbReference>
<dbReference type="Gene3D" id="2.60.120.10">
    <property type="entry name" value="Jelly Rolls"/>
    <property type="match status" value="1"/>
</dbReference>
<reference evidence="3 4" key="1">
    <citation type="journal article" date="2018" name="Nat. Biotechnol.">
        <title>A standardized bacterial taxonomy based on genome phylogeny substantially revises the tree of life.</title>
        <authorList>
            <person name="Parks D.H."/>
            <person name="Chuvochina M."/>
            <person name="Waite D.W."/>
            <person name="Rinke C."/>
            <person name="Skarshewski A."/>
            <person name="Chaumeil P.A."/>
            <person name="Hugenholtz P."/>
        </authorList>
    </citation>
    <scope>NUCLEOTIDE SEQUENCE [LARGE SCALE GENOMIC DNA]</scope>
    <source>
        <strain evidence="3">UBA10707</strain>
    </source>
</reference>
<dbReference type="GO" id="GO:0003700">
    <property type="term" value="F:DNA-binding transcription factor activity"/>
    <property type="evidence" value="ECO:0007669"/>
    <property type="project" value="TreeGrafter"/>
</dbReference>
<evidence type="ECO:0000313" key="4">
    <source>
        <dbReference type="Proteomes" id="UP000264036"/>
    </source>
</evidence>
<proteinExistence type="predicted"/>
<evidence type="ECO:0000256" key="1">
    <source>
        <dbReference type="ARBA" id="ARBA00023125"/>
    </source>
</evidence>
<accession>A0A356LMV2</accession>
<dbReference type="Pfam" id="PF07883">
    <property type="entry name" value="Cupin_2"/>
    <property type="match status" value="1"/>
</dbReference>
<dbReference type="PANTHER" id="PTHR46797">
    <property type="entry name" value="HTH-TYPE TRANSCRIPTIONAL REGULATOR"/>
    <property type="match status" value="1"/>
</dbReference>
<dbReference type="InterPro" id="IPR014710">
    <property type="entry name" value="RmlC-like_jellyroll"/>
</dbReference>
<sequence>MINLKLLRRQHGYTLEQIAQRTGLTRSYLSKVERGLSTPSIESALRIAQVLGVQVDRLFGNNSDEKAITITRSEKIKADNLNGSMALVSGLTSGRILRAFVIHPSSKGSRGRVMSHHEGEEILYVLEGKIELNIARRKEVLSKGDCAHFDSTFPHKLVSISERPSMVLVVIASSENDAAG</sequence>
<keyword evidence="1" id="KW-0238">DNA-binding</keyword>
<dbReference type="SUPFAM" id="SSF51182">
    <property type="entry name" value="RmlC-like cupins"/>
    <property type="match status" value="1"/>
</dbReference>
<dbReference type="EMBL" id="DOEK01000047">
    <property type="protein sequence ID" value="HBP32048.1"/>
    <property type="molecule type" value="Genomic_DNA"/>
</dbReference>
<dbReference type="SUPFAM" id="SSF47413">
    <property type="entry name" value="lambda repressor-like DNA-binding domains"/>
    <property type="match status" value="1"/>
</dbReference>